<gene>
    <name evidence="12" type="ORF">SBA5_500012</name>
</gene>
<dbReference type="EMBL" id="OKRB01000109">
    <property type="protein sequence ID" value="SPE25791.1"/>
    <property type="molecule type" value="Genomic_DNA"/>
</dbReference>
<dbReference type="PANTHER" id="PTHR13932:SF5">
    <property type="entry name" value="RADICAL S-ADENOSYL METHIONINE DOMAIN-CONTAINING PROTEIN 1, MITOCHONDRIAL"/>
    <property type="match status" value="1"/>
</dbReference>
<evidence type="ECO:0000256" key="3">
    <source>
        <dbReference type="ARBA" id="ARBA00017228"/>
    </source>
</evidence>
<comment type="function">
    <text evidence="10">Probably acts as a heme chaperone, transferring heme to an unknown acceptor. Binds one molecule of heme per monomer, possibly covalently. Binds 1 [4Fe-4S] cluster. The cluster is coordinated with 3 cysteines and an exchangeable S-adenosyl-L-methionine.</text>
</comment>
<evidence type="ECO:0000256" key="9">
    <source>
        <dbReference type="ARBA" id="ARBA00023186"/>
    </source>
</evidence>
<dbReference type="OrthoDB" id="9808022at2"/>
<keyword evidence="5 10" id="KW-0949">S-adenosyl-L-methionine</keyword>
<dbReference type="InterPro" id="IPR007197">
    <property type="entry name" value="rSAM"/>
</dbReference>
<dbReference type="Pfam" id="PF04055">
    <property type="entry name" value="Radical_SAM"/>
    <property type="match status" value="1"/>
</dbReference>
<dbReference type="SFLD" id="SFLDG01065">
    <property type="entry name" value="anaerobic_coproporphyrinogen-I"/>
    <property type="match status" value="1"/>
</dbReference>
<dbReference type="SUPFAM" id="SSF102114">
    <property type="entry name" value="Radical SAM enzymes"/>
    <property type="match status" value="1"/>
</dbReference>
<sequence>MTASGDNALGVYLSIPFCRSKCTYCNFTSGVYPASKHTRYVERLIEDLAGAAAWAESVGVVLPRRVDTVYLGGGTPSLLAPELLERLFTALRSEFDLEAEAEITMECAPGQVADATLDATAAAGVNRVSLGVQSFVDSEAHASGRLHSRAAVEADLRRLRSAGISNLNVDLIAGLAGQTEGSWEESLLALVDSGVPHASVYMLEVDEDSRLGREVLRGGSRYHAAQVPGDDAIARMYERAIVRLSQAGFRQYEISNFARPGFESRHNLRYWQRRPYLGVGLDASSMLRSDPTLAARTRTAQGCGTHDLVLRATTTDDLNNYLAVSGFGESEWLERGRQHEEAWFLGLRMNAGVDVDALDREFGRELVAPALQKVKRLVEDGLLAFDGERVRLTPRGRLISNDVFQEFLEMDAMQVSNEV</sequence>
<keyword evidence="10" id="KW-0004">4Fe-4S</keyword>
<dbReference type="PROSITE" id="PS51918">
    <property type="entry name" value="RADICAL_SAM"/>
    <property type="match status" value="1"/>
</dbReference>
<keyword evidence="7 10" id="KW-0408">Iron</keyword>
<comment type="similarity">
    <text evidence="2">Belongs to the anaerobic coproporphyrinogen-III oxidase family. HemW subfamily.</text>
</comment>
<evidence type="ECO:0000256" key="8">
    <source>
        <dbReference type="ARBA" id="ARBA00023014"/>
    </source>
</evidence>
<dbReference type="GO" id="GO:0004109">
    <property type="term" value="F:coproporphyrinogen oxidase activity"/>
    <property type="evidence" value="ECO:0007669"/>
    <property type="project" value="InterPro"/>
</dbReference>
<dbReference type="SFLD" id="SFLDS00029">
    <property type="entry name" value="Radical_SAM"/>
    <property type="match status" value="1"/>
</dbReference>
<evidence type="ECO:0000313" key="13">
    <source>
        <dbReference type="Proteomes" id="UP000239735"/>
    </source>
</evidence>
<evidence type="ECO:0000256" key="5">
    <source>
        <dbReference type="ARBA" id="ARBA00022691"/>
    </source>
</evidence>
<dbReference type="AlphaFoldDB" id="A0A2N9LRE2"/>
<evidence type="ECO:0000313" key="12">
    <source>
        <dbReference type="EMBL" id="SPE25791.1"/>
    </source>
</evidence>
<evidence type="ECO:0000256" key="6">
    <source>
        <dbReference type="ARBA" id="ARBA00022723"/>
    </source>
</evidence>
<keyword evidence="4 10" id="KW-0349">Heme</keyword>
<dbReference type="Proteomes" id="UP000239735">
    <property type="component" value="Unassembled WGS sequence"/>
</dbReference>
<accession>A0A2N9LRE2</accession>
<reference evidence="13" key="1">
    <citation type="submission" date="2018-02" db="EMBL/GenBank/DDBJ databases">
        <authorList>
            <person name="Hausmann B."/>
        </authorList>
    </citation>
    <scope>NUCLEOTIDE SEQUENCE [LARGE SCALE GENOMIC DNA]</scope>
    <source>
        <strain evidence="13">Peat soil MAG SbA5</strain>
    </source>
</reference>
<dbReference type="NCBIfam" id="TIGR00539">
    <property type="entry name" value="hemN_rel"/>
    <property type="match status" value="1"/>
</dbReference>
<dbReference type="GO" id="GO:0005737">
    <property type="term" value="C:cytoplasm"/>
    <property type="evidence" value="ECO:0007669"/>
    <property type="project" value="UniProtKB-SubCell"/>
</dbReference>
<name>A0A2N9LRE2_9BACT</name>
<dbReference type="PANTHER" id="PTHR13932">
    <property type="entry name" value="COPROPORPHYRINIGEN III OXIDASE"/>
    <property type="match status" value="1"/>
</dbReference>
<proteinExistence type="inferred from homology"/>
<evidence type="ECO:0000256" key="1">
    <source>
        <dbReference type="ARBA" id="ARBA00001966"/>
    </source>
</evidence>
<dbReference type="Pfam" id="PF06969">
    <property type="entry name" value="HemN_C"/>
    <property type="match status" value="1"/>
</dbReference>
<comment type="cofactor">
    <cofactor evidence="1">
        <name>[4Fe-4S] cluster</name>
        <dbReference type="ChEBI" id="CHEBI:49883"/>
    </cofactor>
</comment>
<feature type="domain" description="Radical SAM core" evidence="11">
    <location>
        <begin position="3"/>
        <end position="250"/>
    </location>
</feature>
<dbReference type="InterPro" id="IPR013785">
    <property type="entry name" value="Aldolase_TIM"/>
</dbReference>
<keyword evidence="8 10" id="KW-0411">Iron-sulfur</keyword>
<dbReference type="GO" id="GO:0046872">
    <property type="term" value="F:metal ion binding"/>
    <property type="evidence" value="ECO:0007669"/>
    <property type="project" value="UniProtKB-UniRule"/>
</dbReference>
<keyword evidence="9 10" id="KW-0143">Chaperone</keyword>
<dbReference type="InterPro" id="IPR010723">
    <property type="entry name" value="HemN_C"/>
</dbReference>
<dbReference type="SMART" id="SM00729">
    <property type="entry name" value="Elp3"/>
    <property type="match status" value="1"/>
</dbReference>
<protein>
    <recommendedName>
        <fullName evidence="3 10">Heme chaperone HemW</fullName>
    </recommendedName>
</protein>
<keyword evidence="10" id="KW-0963">Cytoplasm</keyword>
<organism evidence="12 13">
    <name type="scientific">Candidatus Sulfuritelmatomonas gaucii</name>
    <dbReference type="NCBI Taxonomy" id="2043161"/>
    <lineage>
        <taxon>Bacteria</taxon>
        <taxon>Pseudomonadati</taxon>
        <taxon>Acidobacteriota</taxon>
        <taxon>Terriglobia</taxon>
        <taxon>Terriglobales</taxon>
        <taxon>Acidobacteriaceae</taxon>
        <taxon>Candidatus Sulfuritelmatomonas</taxon>
    </lineage>
</organism>
<evidence type="ECO:0000256" key="2">
    <source>
        <dbReference type="ARBA" id="ARBA00006100"/>
    </source>
</evidence>
<dbReference type="InterPro" id="IPR006638">
    <property type="entry name" value="Elp3/MiaA/NifB-like_rSAM"/>
</dbReference>
<dbReference type="InterPro" id="IPR058240">
    <property type="entry name" value="rSAM_sf"/>
</dbReference>
<keyword evidence="6 10" id="KW-0479">Metal-binding</keyword>
<dbReference type="InterPro" id="IPR034505">
    <property type="entry name" value="Coproporphyrinogen-III_oxidase"/>
</dbReference>
<dbReference type="SFLD" id="SFLDF00562">
    <property type="entry name" value="HemN-like__clustered_with_heat"/>
    <property type="match status" value="1"/>
</dbReference>
<evidence type="ECO:0000256" key="7">
    <source>
        <dbReference type="ARBA" id="ARBA00023004"/>
    </source>
</evidence>
<dbReference type="InterPro" id="IPR004559">
    <property type="entry name" value="HemW-like"/>
</dbReference>
<evidence type="ECO:0000256" key="4">
    <source>
        <dbReference type="ARBA" id="ARBA00022617"/>
    </source>
</evidence>
<evidence type="ECO:0000259" key="11">
    <source>
        <dbReference type="PROSITE" id="PS51918"/>
    </source>
</evidence>
<dbReference type="Gene3D" id="3.20.20.70">
    <property type="entry name" value="Aldolase class I"/>
    <property type="match status" value="1"/>
</dbReference>
<evidence type="ECO:0000256" key="10">
    <source>
        <dbReference type="RuleBase" id="RU364116"/>
    </source>
</evidence>
<comment type="subcellular location">
    <subcellularLocation>
        <location evidence="10">Cytoplasm</location>
    </subcellularLocation>
</comment>
<dbReference type="GO" id="GO:0006779">
    <property type="term" value="P:porphyrin-containing compound biosynthetic process"/>
    <property type="evidence" value="ECO:0007669"/>
    <property type="project" value="InterPro"/>
</dbReference>
<dbReference type="GO" id="GO:0051539">
    <property type="term" value="F:4 iron, 4 sulfur cluster binding"/>
    <property type="evidence" value="ECO:0007669"/>
    <property type="project" value="UniProtKB-UniRule"/>
</dbReference>